<dbReference type="Proteomes" id="UP001732700">
    <property type="component" value="Chromosome 6D"/>
</dbReference>
<dbReference type="EnsemblPlants" id="AVESA.00010b.r2.6DG1183770.1">
    <property type="protein sequence ID" value="AVESA.00010b.r2.6DG1183770.1.CDS.1"/>
    <property type="gene ID" value="AVESA.00010b.r2.6DG1183770"/>
</dbReference>
<reference evidence="1" key="1">
    <citation type="submission" date="2021-05" db="EMBL/GenBank/DDBJ databases">
        <authorList>
            <person name="Scholz U."/>
            <person name="Mascher M."/>
            <person name="Fiebig A."/>
        </authorList>
    </citation>
    <scope>NUCLEOTIDE SEQUENCE [LARGE SCALE GENOMIC DNA]</scope>
</reference>
<evidence type="ECO:0000313" key="1">
    <source>
        <dbReference type="EnsemblPlants" id="AVESA.00010b.r2.6DG1183770.1.CDS.1"/>
    </source>
</evidence>
<sequence length="206" mass="21202">MPMERSMSCAAERSTSATAPANDLRCHSASYAASFAPVPHKKMQRAKSTAASWSRPPAVQRSGSMKTVSGGGAGPTPGLNLRCYSASYAASYNPLSDGGGGGAKAKGPGGTAAPAAAPVWCSAGRRSLNLRSYTPSFAALADEQAPAPTKKAAVAAAPGDDAEAELQRKKRLVAYKAYDVEGKVKGSMRRSVKWIKGKCARAVHGC</sequence>
<evidence type="ECO:0000313" key="2">
    <source>
        <dbReference type="Proteomes" id="UP001732700"/>
    </source>
</evidence>
<accession>A0ACD5ZKZ2</accession>
<protein>
    <submittedName>
        <fullName evidence="1">Uncharacterized protein</fullName>
    </submittedName>
</protein>
<proteinExistence type="predicted"/>
<reference evidence="1" key="2">
    <citation type="submission" date="2025-09" db="UniProtKB">
        <authorList>
            <consortium name="EnsemblPlants"/>
        </authorList>
    </citation>
    <scope>IDENTIFICATION</scope>
</reference>
<name>A0ACD5ZKZ2_AVESA</name>
<organism evidence="1 2">
    <name type="scientific">Avena sativa</name>
    <name type="common">Oat</name>
    <dbReference type="NCBI Taxonomy" id="4498"/>
    <lineage>
        <taxon>Eukaryota</taxon>
        <taxon>Viridiplantae</taxon>
        <taxon>Streptophyta</taxon>
        <taxon>Embryophyta</taxon>
        <taxon>Tracheophyta</taxon>
        <taxon>Spermatophyta</taxon>
        <taxon>Magnoliopsida</taxon>
        <taxon>Liliopsida</taxon>
        <taxon>Poales</taxon>
        <taxon>Poaceae</taxon>
        <taxon>BOP clade</taxon>
        <taxon>Pooideae</taxon>
        <taxon>Poodae</taxon>
        <taxon>Poeae</taxon>
        <taxon>Poeae Chloroplast Group 1 (Aveneae type)</taxon>
        <taxon>Aveninae</taxon>
        <taxon>Avena</taxon>
    </lineage>
</organism>
<keyword evidence="2" id="KW-1185">Reference proteome</keyword>